<dbReference type="CDD" id="cd00304">
    <property type="entry name" value="RT_like"/>
    <property type="match status" value="1"/>
</dbReference>
<dbReference type="PROSITE" id="PS50878">
    <property type="entry name" value="RT_POL"/>
    <property type="match status" value="1"/>
</dbReference>
<dbReference type="OrthoDB" id="6782675at2759"/>
<comment type="caution">
    <text evidence="2">The sequence shown here is derived from an EMBL/GenBank/DDBJ whole genome shotgun (WGS) entry which is preliminary data.</text>
</comment>
<sequence>MCKGYVNKRQYYVQQYGLENANKIRRLEFKKTKASRLLASINFLKRCRDHNIIPNCVRLAPRKDIVGSASILETASRKLLIKLVAGHRTEYQRLNIQIQNETEEIRGTLVLMLRDLKLLHNETMVRFDIESLFTNLPLNDCLDIIAKRLKNMSPDYVDIVKHCLTSGYLMWKDEFYVQVDGVAMGSPVSPIVADIFVEDFEERALANAPVKPRLYKRYVDDTFVVLPNDKISAFLAHLNSIHNNIKYTVEQENKNCQIVVVKIQCVAKWSHIKDFFEIDNKTPNFVFAPAFTKKCKTKNVRQTSCTSFEPHSGSGLYAKIADGALSTEAAITANVISHMDKLYDALNSDSADLRRGEIFSTNLTAKSPHHKLFQSMKYFLKTLKFMGSLRTPPQEDKKLSPLVEDNKKLKQDLQASHARIQNLEREMRKDNIILHGMAENEHSTSELWKNVLEVLNETSLRSDGMREWDQWEISNMRRIGKKMNDKKRLILITLALNWRKYELLKTIKISRQIYMQPKITRRKLSK</sequence>
<protein>
    <recommendedName>
        <fullName evidence="1">Reverse transcriptase domain-containing protein</fullName>
    </recommendedName>
</protein>
<accession>A0A821W2Z8</accession>
<dbReference type="PANTHER" id="PTHR21301">
    <property type="entry name" value="REVERSE TRANSCRIPTASE"/>
    <property type="match status" value="1"/>
</dbReference>
<proteinExistence type="predicted"/>
<evidence type="ECO:0000259" key="1">
    <source>
        <dbReference type="PROSITE" id="PS50878"/>
    </source>
</evidence>
<evidence type="ECO:0000313" key="2">
    <source>
        <dbReference type="EMBL" id="CAF4918585.1"/>
    </source>
</evidence>
<dbReference type="Pfam" id="PF00078">
    <property type="entry name" value="RVT_1"/>
    <property type="match status" value="1"/>
</dbReference>
<evidence type="ECO:0000313" key="3">
    <source>
        <dbReference type="Proteomes" id="UP000663880"/>
    </source>
</evidence>
<keyword evidence="3" id="KW-1185">Reference proteome</keyword>
<reference evidence="2" key="1">
    <citation type="submission" date="2021-02" db="EMBL/GenBank/DDBJ databases">
        <authorList>
            <person name="Steward A R."/>
        </authorList>
    </citation>
    <scope>NUCLEOTIDE SEQUENCE</scope>
</reference>
<dbReference type="EMBL" id="CAJOBZ010000052">
    <property type="protein sequence ID" value="CAF4918585.1"/>
    <property type="molecule type" value="Genomic_DNA"/>
</dbReference>
<dbReference type="Proteomes" id="UP000663880">
    <property type="component" value="Unassembled WGS sequence"/>
</dbReference>
<organism evidence="2 3">
    <name type="scientific">Pieris macdunnoughi</name>
    <dbReference type="NCBI Taxonomy" id="345717"/>
    <lineage>
        <taxon>Eukaryota</taxon>
        <taxon>Metazoa</taxon>
        <taxon>Ecdysozoa</taxon>
        <taxon>Arthropoda</taxon>
        <taxon>Hexapoda</taxon>
        <taxon>Insecta</taxon>
        <taxon>Pterygota</taxon>
        <taxon>Neoptera</taxon>
        <taxon>Endopterygota</taxon>
        <taxon>Lepidoptera</taxon>
        <taxon>Glossata</taxon>
        <taxon>Ditrysia</taxon>
        <taxon>Papilionoidea</taxon>
        <taxon>Pieridae</taxon>
        <taxon>Pierinae</taxon>
        <taxon>Pieris</taxon>
    </lineage>
</organism>
<dbReference type="PANTHER" id="PTHR21301:SF10">
    <property type="entry name" value="REVERSE TRANSCRIPTASE DOMAIN-CONTAINING PROTEIN"/>
    <property type="match status" value="1"/>
</dbReference>
<feature type="domain" description="Reverse transcriptase" evidence="1">
    <location>
        <begin position="41"/>
        <end position="274"/>
    </location>
</feature>
<dbReference type="AlphaFoldDB" id="A0A821W2Z8"/>
<gene>
    <name evidence="2" type="ORF">PMACD_LOCUS12820</name>
</gene>
<name>A0A821W2Z8_9NEOP</name>
<dbReference type="InterPro" id="IPR000477">
    <property type="entry name" value="RT_dom"/>
</dbReference>